<feature type="transmembrane region" description="Helical" evidence="1">
    <location>
        <begin position="35"/>
        <end position="53"/>
    </location>
</feature>
<dbReference type="AlphaFoldDB" id="A0A4S3LZG8"/>
<proteinExistence type="predicted"/>
<feature type="transmembrane region" description="Helical" evidence="1">
    <location>
        <begin position="12"/>
        <end position="29"/>
    </location>
</feature>
<feature type="domain" description="Inner membrane protein YgaP-like transmembrane" evidence="2">
    <location>
        <begin position="1"/>
        <end position="64"/>
    </location>
</feature>
<evidence type="ECO:0000259" key="2">
    <source>
        <dbReference type="Pfam" id="PF11127"/>
    </source>
</evidence>
<name>A0A4S3LZG8_9FLAO</name>
<sequence>MKKNMSQKDKLIRVVVSFLIAMLYYYNIISGYFGIAMMLLAIVLLLTSFFRFCPFYKVIGKDTNIEKE</sequence>
<keyword evidence="4" id="KW-1185">Reference proteome</keyword>
<gene>
    <name evidence="3" type="ORF">E7Z59_11535</name>
</gene>
<dbReference type="Proteomes" id="UP000305939">
    <property type="component" value="Unassembled WGS sequence"/>
</dbReference>
<keyword evidence="1" id="KW-1133">Transmembrane helix</keyword>
<evidence type="ECO:0000313" key="3">
    <source>
        <dbReference type="EMBL" id="THD66836.1"/>
    </source>
</evidence>
<evidence type="ECO:0000313" key="4">
    <source>
        <dbReference type="Proteomes" id="UP000305939"/>
    </source>
</evidence>
<keyword evidence="1" id="KW-0472">Membrane</keyword>
<evidence type="ECO:0000256" key="1">
    <source>
        <dbReference type="SAM" id="Phobius"/>
    </source>
</evidence>
<protein>
    <submittedName>
        <fullName evidence="3">DUF2892 domain-containing protein</fullName>
    </submittedName>
</protein>
<dbReference type="InterPro" id="IPR021309">
    <property type="entry name" value="YgaP-like_TM"/>
</dbReference>
<accession>A0A4S3LZG8</accession>
<dbReference type="EMBL" id="SSMC01000003">
    <property type="protein sequence ID" value="THD66836.1"/>
    <property type="molecule type" value="Genomic_DNA"/>
</dbReference>
<comment type="caution">
    <text evidence="3">The sequence shown here is derived from an EMBL/GenBank/DDBJ whole genome shotgun (WGS) entry which is preliminary data.</text>
</comment>
<reference evidence="3 4" key="1">
    <citation type="submission" date="2019-04" db="EMBL/GenBank/DDBJ databases">
        <title>Draft genome sequence of Robertkochia marina CC-AMO-30D.</title>
        <authorList>
            <person name="Hameed A."/>
            <person name="Lin S.-Y."/>
            <person name="Shahina M."/>
            <person name="Lai W.-A."/>
            <person name="Young C.-C."/>
        </authorList>
    </citation>
    <scope>NUCLEOTIDE SEQUENCE [LARGE SCALE GENOMIC DNA]</scope>
    <source>
        <strain evidence="3 4">CC-AMO-30D</strain>
    </source>
</reference>
<organism evidence="3 4">
    <name type="scientific">Robertkochia marina</name>
    <dbReference type="NCBI Taxonomy" id="1227945"/>
    <lineage>
        <taxon>Bacteria</taxon>
        <taxon>Pseudomonadati</taxon>
        <taxon>Bacteroidota</taxon>
        <taxon>Flavobacteriia</taxon>
        <taxon>Flavobacteriales</taxon>
        <taxon>Flavobacteriaceae</taxon>
        <taxon>Robertkochia</taxon>
    </lineage>
</organism>
<dbReference type="Pfam" id="PF11127">
    <property type="entry name" value="YgaP-like_TM"/>
    <property type="match status" value="1"/>
</dbReference>
<dbReference type="OrthoDB" id="9804804at2"/>
<keyword evidence="1" id="KW-0812">Transmembrane</keyword>